<dbReference type="PANTHER" id="PTHR10039">
    <property type="entry name" value="AMELOGENIN"/>
    <property type="match status" value="1"/>
</dbReference>
<dbReference type="PROSITE" id="PS50088">
    <property type="entry name" value="ANK_REPEAT"/>
    <property type="match status" value="1"/>
</dbReference>
<organism evidence="2 3">
    <name type="scientific">Fusarium xylarioides</name>
    <dbReference type="NCBI Taxonomy" id="221167"/>
    <lineage>
        <taxon>Eukaryota</taxon>
        <taxon>Fungi</taxon>
        <taxon>Dikarya</taxon>
        <taxon>Ascomycota</taxon>
        <taxon>Pezizomycotina</taxon>
        <taxon>Sordariomycetes</taxon>
        <taxon>Hypocreomycetidae</taxon>
        <taxon>Hypocreales</taxon>
        <taxon>Nectriaceae</taxon>
        <taxon>Fusarium</taxon>
        <taxon>Fusarium fujikuroi species complex</taxon>
    </lineage>
</organism>
<accession>A0A9P7HXY9</accession>
<dbReference type="Proteomes" id="UP000750502">
    <property type="component" value="Unassembled WGS sequence"/>
</dbReference>
<keyword evidence="1" id="KW-0040">ANK repeat</keyword>
<dbReference type="EMBL" id="JADFTT010000083">
    <property type="protein sequence ID" value="KAG5769203.1"/>
    <property type="molecule type" value="Genomic_DNA"/>
</dbReference>
<reference evidence="2" key="2">
    <citation type="submission" date="2020-10" db="EMBL/GenBank/DDBJ databases">
        <authorList>
            <person name="Peck L.D."/>
            <person name="Nowell R.W."/>
            <person name="Flood J."/>
            <person name="Ryan M.J."/>
            <person name="Barraclough T.G."/>
        </authorList>
    </citation>
    <scope>NUCLEOTIDE SEQUENCE</scope>
    <source>
        <strain evidence="2">IMI 127659i</strain>
    </source>
</reference>
<dbReference type="PROSITE" id="PS50297">
    <property type="entry name" value="ANK_REP_REGION"/>
    <property type="match status" value="1"/>
</dbReference>
<name>A0A9P7HXY9_9HYPO</name>
<dbReference type="Gene3D" id="1.25.40.20">
    <property type="entry name" value="Ankyrin repeat-containing domain"/>
    <property type="match status" value="1"/>
</dbReference>
<dbReference type="OrthoDB" id="1577640at2759"/>
<sequence length="466" mass="53479">MNSQDVDNDIRLYIDRRLKLDKTLSMLSESLKEEVRNSVLSKSNGMFRYAQCEMDHLASQRIGRGVPRALSDMPSNLNETYKRTLENIRNTEDRRVIKRASLWLAYSLRPLKLQELADAVVVEEDDDAIDDDIRLHDPTILLEYANGLFEFNPVTQAVSLSHSSIKTFLTSDWIKNSSVSYFALGWDTECHLKIMRWCLTYLSYSEFNSGCRAISKSTVSRYPFLGYAAWNWPYHLRNPSAKDWELVSAFLSTRNSESAGNYGCWMHVLNGSMHPETLKKTQPLYYTASFGFSPLVEAMLLFDDSLDLEEPGGRAGSTALQVACFRRQKEVTQILIEAGADFLSRHGSFPNRKGITSLWWAETNGWVDLVALMTSIMTQKKIRVVPEDPYPIQYIQEVQKADARQIMHIMEGGQTELLDKKLVATEVPRRYLSKSKMERFLERRFGKGNFIIDILVRYILSGIIQI</sequence>
<dbReference type="PANTHER" id="PTHR10039:SF16">
    <property type="entry name" value="GPI INOSITOL-DEACYLASE"/>
    <property type="match status" value="1"/>
</dbReference>
<dbReference type="AlphaFoldDB" id="A0A9P7HXY9"/>
<comment type="caution">
    <text evidence="2">The sequence shown here is derived from an EMBL/GenBank/DDBJ whole genome shotgun (WGS) entry which is preliminary data.</text>
</comment>
<keyword evidence="3" id="KW-1185">Reference proteome</keyword>
<gene>
    <name evidence="2" type="ORF">H9Q72_003475</name>
</gene>
<proteinExistence type="predicted"/>
<evidence type="ECO:0000313" key="3">
    <source>
        <dbReference type="Proteomes" id="UP000750502"/>
    </source>
</evidence>
<reference evidence="2" key="1">
    <citation type="journal article" date="2020" name="bioRxiv">
        <title>Historical genomics reveals the evolutionary mechanisms behind multiple outbreaks of the host-specific coffee wilt pathogen Fusarium xylarioides.</title>
        <authorList>
            <person name="Peck D."/>
            <person name="Nowell R.W."/>
            <person name="Flood J."/>
            <person name="Ryan M.J."/>
            <person name="Barraclough T.G."/>
        </authorList>
    </citation>
    <scope>NUCLEOTIDE SEQUENCE</scope>
    <source>
        <strain evidence="2">IMI 127659i</strain>
    </source>
</reference>
<dbReference type="SUPFAM" id="SSF48403">
    <property type="entry name" value="Ankyrin repeat"/>
    <property type="match status" value="1"/>
</dbReference>
<evidence type="ECO:0000313" key="2">
    <source>
        <dbReference type="EMBL" id="KAG5769203.1"/>
    </source>
</evidence>
<dbReference type="InterPro" id="IPR002110">
    <property type="entry name" value="Ankyrin_rpt"/>
</dbReference>
<protein>
    <recommendedName>
        <fullName evidence="4">Ankyrin repeat protein</fullName>
    </recommendedName>
</protein>
<evidence type="ECO:0008006" key="4">
    <source>
        <dbReference type="Google" id="ProtNLM"/>
    </source>
</evidence>
<dbReference type="InterPro" id="IPR036770">
    <property type="entry name" value="Ankyrin_rpt-contain_sf"/>
</dbReference>
<feature type="repeat" description="ANK" evidence="1">
    <location>
        <begin position="315"/>
        <end position="347"/>
    </location>
</feature>
<evidence type="ECO:0000256" key="1">
    <source>
        <dbReference type="PROSITE-ProRule" id="PRU00023"/>
    </source>
</evidence>